<dbReference type="SUPFAM" id="SSF53335">
    <property type="entry name" value="S-adenosyl-L-methionine-dependent methyltransferases"/>
    <property type="match status" value="1"/>
</dbReference>
<dbReference type="Proteomes" id="UP000006272">
    <property type="component" value="Unassembled WGS sequence"/>
</dbReference>
<dbReference type="Pfam" id="PF13649">
    <property type="entry name" value="Methyltransf_25"/>
    <property type="match status" value="1"/>
</dbReference>
<dbReference type="PANTHER" id="PTHR43464">
    <property type="entry name" value="METHYLTRANSFERASE"/>
    <property type="match status" value="1"/>
</dbReference>
<organism evidence="2 3">
    <name type="scientific">Solidesulfovibrio magneticus str. Maddingley MBC34</name>
    <dbReference type="NCBI Taxonomy" id="1206767"/>
    <lineage>
        <taxon>Bacteria</taxon>
        <taxon>Pseudomonadati</taxon>
        <taxon>Thermodesulfobacteriota</taxon>
        <taxon>Desulfovibrionia</taxon>
        <taxon>Desulfovibrionales</taxon>
        <taxon>Desulfovibrionaceae</taxon>
        <taxon>Solidesulfovibrio</taxon>
    </lineage>
</organism>
<gene>
    <name evidence="2" type="ORF">B193_0405</name>
</gene>
<evidence type="ECO:0000259" key="1">
    <source>
        <dbReference type="Pfam" id="PF13649"/>
    </source>
</evidence>
<dbReference type="AlphaFoldDB" id="K6GVH4"/>
<dbReference type="Gene3D" id="3.40.50.150">
    <property type="entry name" value="Vaccinia Virus protein VP39"/>
    <property type="match status" value="1"/>
</dbReference>
<evidence type="ECO:0000313" key="3">
    <source>
        <dbReference type="Proteomes" id="UP000006272"/>
    </source>
</evidence>
<protein>
    <submittedName>
        <fullName evidence="2">Methylase involved in ubiquinone/menaquinone biosynthesis</fullName>
    </submittedName>
</protein>
<dbReference type="InterPro" id="IPR029063">
    <property type="entry name" value="SAM-dependent_MTases_sf"/>
</dbReference>
<dbReference type="InterPro" id="IPR041698">
    <property type="entry name" value="Methyltransf_25"/>
</dbReference>
<sequence>MTAPPDLPVPPTDICAAYQRIAPWYAAARTATEPPMEAAWLRAMLAPLAPGEAILDLGCGTGEPLAGFCLRAGHPVTGIDGAPAMIAACRERFPARDWIVGDMRGLDLGRTFGAVMAWDSFFHLSHDDQRAMFAVFSAHLRPGGALLFTSGPRHGEAVGVMDGVTFRHCSLSPDEYRRLLGGHGFAVESHVAEDPDCGGHTVWLARKEG</sequence>
<dbReference type="PATRIC" id="fig|1206767.3.peg.379"/>
<accession>K6GVH4</accession>
<dbReference type="GO" id="GO:0032259">
    <property type="term" value="P:methylation"/>
    <property type="evidence" value="ECO:0007669"/>
    <property type="project" value="UniProtKB-KW"/>
</dbReference>
<dbReference type="PANTHER" id="PTHR43464:SF89">
    <property type="entry name" value="METHYLTRANSFERASE"/>
    <property type="match status" value="1"/>
</dbReference>
<comment type="caution">
    <text evidence="2">The sequence shown here is derived from an EMBL/GenBank/DDBJ whole genome shotgun (WGS) entry which is preliminary data.</text>
</comment>
<reference evidence="2 3" key="1">
    <citation type="submission" date="2012-07" db="EMBL/GenBank/DDBJ databases">
        <title>Draft genome sequence of Desulfovibrio magneticus str. Maddingley MBC34 obtained from a metagenomic sequence of a methanogenic enrichment isolated from coal-seam formation water in Victoria, Australia.</title>
        <authorList>
            <person name="Greenfield P."/>
            <person name="Hendry P."/>
            <person name="Li D."/>
            <person name="Rosewarne C.P."/>
            <person name="Tran-Dinh N."/>
            <person name="Elbourne L.D.H."/>
            <person name="Paulsen I.T."/>
            <person name="Midgley D.J."/>
        </authorList>
    </citation>
    <scope>NUCLEOTIDE SEQUENCE [LARGE SCALE GENOMIC DNA]</scope>
    <source>
        <strain evidence="3">Maddingley MBC34</strain>
    </source>
</reference>
<proteinExistence type="predicted"/>
<dbReference type="GO" id="GO:0010420">
    <property type="term" value="F:polyprenyldihydroxybenzoate methyltransferase activity"/>
    <property type="evidence" value="ECO:0007669"/>
    <property type="project" value="TreeGrafter"/>
</dbReference>
<dbReference type="EMBL" id="ALAO01000043">
    <property type="protein sequence ID" value="EKO40860.1"/>
    <property type="molecule type" value="Genomic_DNA"/>
</dbReference>
<feature type="domain" description="Methyltransferase" evidence="1">
    <location>
        <begin position="54"/>
        <end position="144"/>
    </location>
</feature>
<evidence type="ECO:0000313" key="2">
    <source>
        <dbReference type="EMBL" id="EKO40860.1"/>
    </source>
</evidence>
<keyword evidence="2" id="KW-0808">Transferase</keyword>
<keyword evidence="2" id="KW-0830">Ubiquinone</keyword>
<keyword evidence="2" id="KW-0489">Methyltransferase</keyword>
<name>K6GVH4_9BACT</name>
<dbReference type="CDD" id="cd02440">
    <property type="entry name" value="AdoMet_MTases"/>
    <property type="match status" value="1"/>
</dbReference>